<protein>
    <submittedName>
        <fullName evidence="1">Uncharacterized protein</fullName>
    </submittedName>
</protein>
<evidence type="ECO:0000313" key="1">
    <source>
        <dbReference type="EMBL" id="KAF2739554.1"/>
    </source>
</evidence>
<dbReference type="AlphaFoldDB" id="A0A9P4R628"/>
<comment type="caution">
    <text evidence="1">The sequence shown here is derived from an EMBL/GenBank/DDBJ whole genome shotgun (WGS) entry which is preliminary data.</text>
</comment>
<evidence type="ECO:0000313" key="2">
    <source>
        <dbReference type="Proteomes" id="UP000799444"/>
    </source>
</evidence>
<dbReference type="Proteomes" id="UP000799444">
    <property type="component" value="Unassembled WGS sequence"/>
</dbReference>
<dbReference type="EMBL" id="ML996104">
    <property type="protein sequence ID" value="KAF2739554.1"/>
    <property type="molecule type" value="Genomic_DNA"/>
</dbReference>
<organism evidence="1 2">
    <name type="scientific">Polyplosphaeria fusca</name>
    <dbReference type="NCBI Taxonomy" id="682080"/>
    <lineage>
        <taxon>Eukaryota</taxon>
        <taxon>Fungi</taxon>
        <taxon>Dikarya</taxon>
        <taxon>Ascomycota</taxon>
        <taxon>Pezizomycotina</taxon>
        <taxon>Dothideomycetes</taxon>
        <taxon>Pleosporomycetidae</taxon>
        <taxon>Pleosporales</taxon>
        <taxon>Tetraplosphaeriaceae</taxon>
        <taxon>Polyplosphaeria</taxon>
    </lineage>
</organism>
<accession>A0A9P4R628</accession>
<name>A0A9P4R628_9PLEO</name>
<proteinExistence type="predicted"/>
<keyword evidence="2" id="KW-1185">Reference proteome</keyword>
<gene>
    <name evidence="1" type="ORF">EJ04DRAFT_335114</name>
</gene>
<reference evidence="1" key="1">
    <citation type="journal article" date="2020" name="Stud. Mycol.">
        <title>101 Dothideomycetes genomes: a test case for predicting lifestyles and emergence of pathogens.</title>
        <authorList>
            <person name="Haridas S."/>
            <person name="Albert R."/>
            <person name="Binder M."/>
            <person name="Bloem J."/>
            <person name="Labutti K."/>
            <person name="Salamov A."/>
            <person name="Andreopoulos B."/>
            <person name="Baker S."/>
            <person name="Barry K."/>
            <person name="Bills G."/>
            <person name="Bluhm B."/>
            <person name="Cannon C."/>
            <person name="Castanera R."/>
            <person name="Culley D."/>
            <person name="Daum C."/>
            <person name="Ezra D."/>
            <person name="Gonzalez J."/>
            <person name="Henrissat B."/>
            <person name="Kuo A."/>
            <person name="Liang C."/>
            <person name="Lipzen A."/>
            <person name="Lutzoni F."/>
            <person name="Magnuson J."/>
            <person name="Mondo S."/>
            <person name="Nolan M."/>
            <person name="Ohm R."/>
            <person name="Pangilinan J."/>
            <person name="Park H.-J."/>
            <person name="Ramirez L."/>
            <person name="Alfaro M."/>
            <person name="Sun H."/>
            <person name="Tritt A."/>
            <person name="Yoshinaga Y."/>
            <person name="Zwiers L.-H."/>
            <person name="Turgeon B."/>
            <person name="Goodwin S."/>
            <person name="Spatafora J."/>
            <person name="Crous P."/>
            <person name="Grigoriev I."/>
        </authorList>
    </citation>
    <scope>NUCLEOTIDE SEQUENCE</scope>
    <source>
        <strain evidence="1">CBS 125425</strain>
    </source>
</reference>
<sequence length="189" mass="21003">MLGSEVGGACRGCRAQVRGGECRHASKQSEQSEQSLFSAQCNRYIDAISQSVPSMAIFFPAPCNSASTCIDVQRVQSNTHTSSPPSSQSAELRRLYFRTGRRVIARRVPSTWPSLVQCAEVLAFQHAPFQNLVQVWNRVDPTSTHHVGRYSTEAMCIKETSPRSSHSERQKPKLVQSGCLEGPYQRGFR</sequence>